<organism evidence="1">
    <name type="scientific">Anguilla anguilla</name>
    <name type="common">European freshwater eel</name>
    <name type="synonym">Muraena anguilla</name>
    <dbReference type="NCBI Taxonomy" id="7936"/>
    <lineage>
        <taxon>Eukaryota</taxon>
        <taxon>Metazoa</taxon>
        <taxon>Chordata</taxon>
        <taxon>Craniata</taxon>
        <taxon>Vertebrata</taxon>
        <taxon>Euteleostomi</taxon>
        <taxon>Actinopterygii</taxon>
        <taxon>Neopterygii</taxon>
        <taxon>Teleostei</taxon>
        <taxon>Anguilliformes</taxon>
        <taxon>Anguillidae</taxon>
        <taxon>Anguilla</taxon>
    </lineage>
</organism>
<accession>A0A0E9W2Y7</accession>
<evidence type="ECO:0000313" key="1">
    <source>
        <dbReference type="EMBL" id="JAH84676.1"/>
    </source>
</evidence>
<proteinExistence type="predicted"/>
<protein>
    <submittedName>
        <fullName evidence="1">Uncharacterized protein</fullName>
    </submittedName>
</protein>
<name>A0A0E9W2Y7_ANGAN</name>
<dbReference type="AlphaFoldDB" id="A0A0E9W2Y7"/>
<reference evidence="1" key="2">
    <citation type="journal article" date="2015" name="Fish Shellfish Immunol.">
        <title>Early steps in the European eel (Anguilla anguilla)-Vibrio vulnificus interaction in the gills: Role of the RtxA13 toxin.</title>
        <authorList>
            <person name="Callol A."/>
            <person name="Pajuelo D."/>
            <person name="Ebbesson L."/>
            <person name="Teles M."/>
            <person name="MacKenzie S."/>
            <person name="Amaro C."/>
        </authorList>
    </citation>
    <scope>NUCLEOTIDE SEQUENCE</scope>
</reference>
<reference evidence="1" key="1">
    <citation type="submission" date="2014-11" db="EMBL/GenBank/DDBJ databases">
        <authorList>
            <person name="Amaro Gonzalez C."/>
        </authorList>
    </citation>
    <scope>NUCLEOTIDE SEQUENCE</scope>
</reference>
<dbReference type="EMBL" id="GBXM01023901">
    <property type="protein sequence ID" value="JAH84676.1"/>
    <property type="molecule type" value="Transcribed_RNA"/>
</dbReference>
<sequence>MGTVCTDGLVCDALVEDQLCQCLKVYLRMSGWGGAPSLHTDLQQHLLFVLLYPRI</sequence>